<sequence>MWYWTSSILFALLTERAITSIVIQNGILVTGGDGESLASTHIGQPMSRESESSKLLKNASYESVPSTPGLQSTIDLKRPALGNYPVNPGFKQFPSEVSKSFIKKPKFIKEGVTSNLLGNAIPILKDTPNFFRSGGKPIINENSMDAMCAGQLLETPAGTTSKVVSFLCPRGSVISYTSIGYREMIFRSKKKISSFLHRELAISGLFLGCDDHSSVIAIGSITKITNDLRLPDVNKSWINFAEAYVSRSIMGNEYISALVLSGPDILSGISSKFHPSSNMGLTPPINEEPSMGHFISKRKWSANFFRGACVGLHSNSQGIWITKFGLIPLMIDNSIELLPVPNISQNKTIVNGLQIKGIITIPKLWPECQMIFSKYSGKELNNNFVIKTISNKDLSEFNAIEVVYNKNYIPKALIFKELTSGSFFVLGNSMIHSNDLRKIRKGKISSITFGFGDSNNSFLDSITFFEAVVDGKVTIFINNQNKNYYRTFSGKGLKYICVELSSYGSLVGFGAFFSQHTSLLPFVNQGIQFSYANSYFRCTKDCSETSVLSSFRFTVPNNNILLSNKLINFNSANKVQIYTEIIPGISECNLDLNTYIPSHVKLVHINCKAGYMFNSLSWYYNLNDGIITGIKIGCDGEEISVGKLTNYINGLNYQANNNKQNLDGFTFAFSGGIIDPNFKIVEASILNSNKRAIILHDSLDTSKKLSLTPSRGISWYKKGDENFQGFCFALDTKKLDYPIVGMFLGKDQNSRFNTDISGLPLPLFAPYDSLYRYYDSNHIAFGYITVKKIFINKQKARKYHLSETNLVKVSVVCPFGHIISNIQISSNPLSTMAGSIAILCSDSYSGAIIGSSGNLFYHRNLDIISFMLKRNIPQYIQRIRFKLSASDTKRLVSSLEAETFYSENNRPYTVYSYLSENMKKGLKSNLEEIISDGPFDGLSVIVRSKNLTKKNLSKEKEGIISINLRPSKNIFPPLTRNLIKSIGKILIAPIEFPQCQMIRAPSNNRLRISYSITCPESSEFTSIQIFKATPDSNSKIAAVKITCSLGSFAIIGNPPVEIFSKYSSVSNISDFYGYPSIETSKIRKIMAFFDPRKSHITALDWLSEDGHLNEYPPVLDTNRQNNRTYQREFAGNILKMICIEISPDSNEVTGFGAFFWSQGLNWLPPVELEYTLGDIQKGTKNKFEYKSKLLNFKNVDFFHNSKELCNIWGGSKKKSDSLSIGFSCKESLINHINICSKVKGLRISGIEVTCSSSDDSYFVVGNCNSTMHKSKMDTQAQIGSVEFGFTKITEELGFFLVSSIEKTVLSTYTSNKSYEEGIGSMSVWSMNEDDKLSNSNLIAMCFDLDENESIISAIGFSSVIPEVISDNGFEIEFDSGATIRSNYMEKELLDTSFQNSKTKEKSIAAQNIKYNKLEGESEKMVPFSLNEKYGTKTVYNPFTLYNFAKIPMDYLTYLVNQFL</sequence>
<protein>
    <submittedName>
        <fullName evidence="2">Uncharacterized protein</fullName>
    </submittedName>
</protein>
<comment type="caution">
    <text evidence="2">The sequence shown here is derived from an EMBL/GenBank/DDBJ whole genome shotgun (WGS) entry which is preliminary data.</text>
</comment>
<gene>
    <name evidence="2" type="ORF">cand_012520</name>
</gene>
<dbReference type="Proteomes" id="UP000186804">
    <property type="component" value="Unassembled WGS sequence"/>
</dbReference>
<evidence type="ECO:0000313" key="3">
    <source>
        <dbReference type="Proteomes" id="UP000186804"/>
    </source>
</evidence>
<dbReference type="RefSeq" id="XP_067066897.1">
    <property type="nucleotide sequence ID" value="XM_067211489.1"/>
</dbReference>
<accession>A0A1J4MDK4</accession>
<evidence type="ECO:0000256" key="1">
    <source>
        <dbReference type="SAM" id="SignalP"/>
    </source>
</evidence>
<keyword evidence="3" id="KW-1185">Reference proteome</keyword>
<dbReference type="VEuPathDB" id="CryptoDB:cand_012520"/>
<dbReference type="EMBL" id="LRBS01000117">
    <property type="protein sequence ID" value="OII72302.1"/>
    <property type="molecule type" value="Genomic_DNA"/>
</dbReference>
<name>A0A1J4MDK4_9CRYT</name>
<feature type="chain" id="PRO_5013085666" evidence="1">
    <location>
        <begin position="21"/>
        <end position="1459"/>
    </location>
</feature>
<organism evidence="2 3">
    <name type="scientific">Cryptosporidium andersoni</name>
    <dbReference type="NCBI Taxonomy" id="117008"/>
    <lineage>
        <taxon>Eukaryota</taxon>
        <taxon>Sar</taxon>
        <taxon>Alveolata</taxon>
        <taxon>Apicomplexa</taxon>
        <taxon>Conoidasida</taxon>
        <taxon>Coccidia</taxon>
        <taxon>Eucoccidiorida</taxon>
        <taxon>Eimeriorina</taxon>
        <taxon>Cryptosporidiidae</taxon>
        <taxon>Cryptosporidium</taxon>
    </lineage>
</organism>
<dbReference type="OrthoDB" id="337738at2759"/>
<dbReference type="GeneID" id="92365437"/>
<feature type="signal peptide" evidence="1">
    <location>
        <begin position="1"/>
        <end position="20"/>
    </location>
</feature>
<evidence type="ECO:0000313" key="2">
    <source>
        <dbReference type="EMBL" id="OII72302.1"/>
    </source>
</evidence>
<proteinExistence type="predicted"/>
<reference evidence="2 3" key="1">
    <citation type="submission" date="2016-10" db="EMBL/GenBank/DDBJ databases">
        <title>Reductive evolution of mitochondrial metabolism and differential evolution of invasion-related proteins in Cryptosporidium.</title>
        <authorList>
            <person name="Liu S."/>
            <person name="Roellig D.M."/>
            <person name="Guo Y."/>
            <person name="Li N."/>
            <person name="Frace M.A."/>
            <person name="Tang K."/>
            <person name="Zhang L."/>
            <person name="Feng Y."/>
            <person name="Xiao L."/>
        </authorList>
    </citation>
    <scope>NUCLEOTIDE SEQUENCE [LARGE SCALE GENOMIC DNA]</scope>
    <source>
        <strain evidence="2">30847</strain>
    </source>
</reference>
<keyword evidence="1" id="KW-0732">Signal</keyword>